<reference evidence="3 4" key="1">
    <citation type="submission" date="2013-10" db="EMBL/GenBank/DDBJ databases">
        <authorList>
            <person name="Wang G."/>
            <person name="Zhuang W."/>
        </authorList>
    </citation>
    <scope>NUCLEOTIDE SEQUENCE [LARGE SCALE GENOMIC DNA]</scope>
    <source>
        <strain evidence="3 4">DSM 20118</strain>
    </source>
</reference>
<feature type="domain" description="Transcription regulator PadR N-terminal" evidence="2">
    <location>
        <begin position="32"/>
        <end position="103"/>
    </location>
</feature>
<organism evidence="3 4">
    <name type="scientific">Cellulomonas cellasea DSM 20118</name>
    <dbReference type="NCBI Taxonomy" id="1408250"/>
    <lineage>
        <taxon>Bacteria</taxon>
        <taxon>Bacillati</taxon>
        <taxon>Actinomycetota</taxon>
        <taxon>Actinomycetes</taxon>
        <taxon>Micrococcales</taxon>
        <taxon>Cellulomonadaceae</taxon>
        <taxon>Cellulomonas</taxon>
    </lineage>
</organism>
<accession>A0A0A0B504</accession>
<dbReference type="PANTHER" id="PTHR43252">
    <property type="entry name" value="TRANSCRIPTIONAL REGULATOR YQJI"/>
    <property type="match status" value="1"/>
</dbReference>
<gene>
    <name evidence="3" type="ORF">Q760_05475</name>
</gene>
<dbReference type="RefSeq" id="WP_084142925.1">
    <property type="nucleotide sequence ID" value="NZ_AXNT01000153.1"/>
</dbReference>
<dbReference type="OrthoDB" id="122286at2"/>
<keyword evidence="4" id="KW-1185">Reference proteome</keyword>
<evidence type="ECO:0000313" key="3">
    <source>
        <dbReference type="EMBL" id="KGM00884.1"/>
    </source>
</evidence>
<dbReference type="SUPFAM" id="SSF46785">
    <property type="entry name" value="Winged helix' DNA-binding domain"/>
    <property type="match status" value="1"/>
</dbReference>
<dbReference type="Pfam" id="PF03551">
    <property type="entry name" value="PadR"/>
    <property type="match status" value="1"/>
</dbReference>
<name>A0A0A0B504_9CELL</name>
<dbReference type="AlphaFoldDB" id="A0A0A0B504"/>
<comment type="caution">
    <text evidence="3">The sequence shown here is derived from an EMBL/GenBank/DDBJ whole genome shotgun (WGS) entry which is preliminary data.</text>
</comment>
<evidence type="ECO:0000256" key="1">
    <source>
        <dbReference type="SAM" id="MobiDB-lite"/>
    </source>
</evidence>
<dbReference type="Proteomes" id="UP000029833">
    <property type="component" value="Unassembled WGS sequence"/>
</dbReference>
<dbReference type="PANTHER" id="PTHR43252:SF7">
    <property type="entry name" value="TRANSCRIPTIONAL REGULATOR YQJI"/>
    <property type="match status" value="1"/>
</dbReference>
<feature type="region of interest" description="Disordered" evidence="1">
    <location>
        <begin position="125"/>
        <end position="160"/>
    </location>
</feature>
<proteinExistence type="predicted"/>
<evidence type="ECO:0000259" key="2">
    <source>
        <dbReference type="Pfam" id="PF03551"/>
    </source>
</evidence>
<sequence>MPTDATTRPVSPTVPVEPWPGEWLRGALEVCVLAVLDEGPTYGYAITTRLEELGLGNVKGGTLYPLLARLEESGAVTVEWRPGDGGPGRKYFTLTDRGRTALATRGTAWTRFAATTAAVVTDAAARHATAGRAAPAGPAEPAPVGLRTSATTTRSRERRP</sequence>
<evidence type="ECO:0000313" key="4">
    <source>
        <dbReference type="Proteomes" id="UP000029833"/>
    </source>
</evidence>
<dbReference type="STRING" id="1408250.Q760_05475"/>
<dbReference type="InterPro" id="IPR005149">
    <property type="entry name" value="Tscrpt_reg_PadR_N"/>
</dbReference>
<dbReference type="EMBL" id="AXNT01000153">
    <property type="protein sequence ID" value="KGM00884.1"/>
    <property type="molecule type" value="Genomic_DNA"/>
</dbReference>
<dbReference type="InterPro" id="IPR036388">
    <property type="entry name" value="WH-like_DNA-bd_sf"/>
</dbReference>
<feature type="compositionally biased region" description="Low complexity" evidence="1">
    <location>
        <begin position="125"/>
        <end position="153"/>
    </location>
</feature>
<dbReference type="Gene3D" id="1.10.10.10">
    <property type="entry name" value="Winged helix-like DNA-binding domain superfamily/Winged helix DNA-binding domain"/>
    <property type="match status" value="1"/>
</dbReference>
<dbReference type="InterPro" id="IPR036390">
    <property type="entry name" value="WH_DNA-bd_sf"/>
</dbReference>
<protein>
    <recommendedName>
        <fullName evidence="2">Transcription regulator PadR N-terminal domain-containing protein</fullName>
    </recommendedName>
</protein>